<dbReference type="AlphaFoldDB" id="A0A9Q8P8T4"/>
<reference evidence="2" key="2">
    <citation type="journal article" date="2022" name="Microb. Genom.">
        <title>A chromosome-scale genome assembly of the tomato pathogen Cladosporium fulvum reveals a compartmentalized genome architecture and the presence of a dispensable chromosome.</title>
        <authorList>
            <person name="Zaccaron A.Z."/>
            <person name="Chen L.H."/>
            <person name="Samaras A."/>
            <person name="Stergiopoulos I."/>
        </authorList>
    </citation>
    <scope>NUCLEOTIDE SEQUENCE</scope>
    <source>
        <strain evidence="2">Race5_Kim</strain>
    </source>
</reference>
<gene>
    <name evidence="2" type="ORF">CLAFUR5_06058</name>
</gene>
<dbReference type="Proteomes" id="UP000756132">
    <property type="component" value="Chromosome 5"/>
</dbReference>
<evidence type="ECO:0000313" key="3">
    <source>
        <dbReference type="Proteomes" id="UP000756132"/>
    </source>
</evidence>
<feature type="compositionally biased region" description="Polar residues" evidence="1">
    <location>
        <begin position="256"/>
        <end position="280"/>
    </location>
</feature>
<proteinExistence type="predicted"/>
<evidence type="ECO:0000256" key="1">
    <source>
        <dbReference type="SAM" id="MobiDB-lite"/>
    </source>
</evidence>
<feature type="compositionally biased region" description="Low complexity" evidence="1">
    <location>
        <begin position="301"/>
        <end position="310"/>
    </location>
</feature>
<feature type="compositionally biased region" description="Basic residues" evidence="1">
    <location>
        <begin position="281"/>
        <end position="292"/>
    </location>
</feature>
<keyword evidence="3" id="KW-1185">Reference proteome</keyword>
<dbReference type="EMBL" id="CP090167">
    <property type="protein sequence ID" value="UJO17549.1"/>
    <property type="molecule type" value="Genomic_DNA"/>
</dbReference>
<evidence type="ECO:0008006" key="4">
    <source>
        <dbReference type="Google" id="ProtNLM"/>
    </source>
</evidence>
<feature type="compositionally biased region" description="Basic residues" evidence="1">
    <location>
        <begin position="367"/>
        <end position="381"/>
    </location>
</feature>
<reference evidence="2" key="1">
    <citation type="submission" date="2021-12" db="EMBL/GenBank/DDBJ databases">
        <authorList>
            <person name="Zaccaron A."/>
            <person name="Stergiopoulos I."/>
        </authorList>
    </citation>
    <scope>NUCLEOTIDE SEQUENCE</scope>
    <source>
        <strain evidence="2">Race5_Kim</strain>
    </source>
</reference>
<protein>
    <recommendedName>
        <fullName evidence="4">DNA (cytosine-5)-methyltransferase 1 replication foci domain-containing protein</fullName>
    </recommendedName>
</protein>
<feature type="compositionally biased region" description="Basic and acidic residues" evidence="1">
    <location>
        <begin position="231"/>
        <end position="255"/>
    </location>
</feature>
<feature type="region of interest" description="Disordered" evidence="1">
    <location>
        <begin position="223"/>
        <end position="462"/>
    </location>
</feature>
<sequence>MSLETGILKPRHPSIEDTDQWPEFMLNNVHVHLPDDPEATANLLEAAEGYPLTVVGQLEPLDEEDAHLYAHEPTTKRVNIILENVYTFSYGQYGDGSTAIWAAGKAGWYTIKPGRRYKATYSDMVDAVNVLYFVADAYREERKAGKGKSAKILPDYSAQELFAKYAAEELGSEDAAEGADKIYEYKDFLISSMIAGKEGLSWSKFPLYKHLFVKFPDVWAEMKQRQTPRPPKPESQKSRAKTTRRESIETTDSAKKQTFTAKTRTTRQGSVDTISTASSTRQRRGNQQKKVSRPVEVISLDGSSDAGSAARNTHTRPKTAGKGTKSTSRRTRATSEAISEEEHDSQEMDLVETPTKDDDSDVETKLRARKNKSSLRPRPSKAPKSTTRDGGKRPAPGEHDDDEELPPSPTGKRRLADVDDARPTSKRRNSRQHLDEGIDIPTSPSNSGEADDASTPDTTSNLVNVPIRSLNHLDPVQEDTWVCALDGCAHKVYAASSPEAQLLIKQHYNLHAFDDDERIQMIKKMQAPSLPASRLMERVKLQAKAEGFPGSHQMAPRFPAIGVTQRY</sequence>
<dbReference type="RefSeq" id="XP_047761915.1">
    <property type="nucleotide sequence ID" value="XM_047905206.1"/>
</dbReference>
<feature type="compositionally biased region" description="Basic and acidic residues" evidence="1">
    <location>
        <begin position="354"/>
        <end position="366"/>
    </location>
</feature>
<name>A0A9Q8P8T4_PASFU</name>
<feature type="compositionally biased region" description="Acidic residues" evidence="1">
    <location>
        <begin position="338"/>
        <end position="350"/>
    </location>
</feature>
<dbReference type="OMA" id="NGPRDSW"/>
<accession>A0A9Q8P8T4</accession>
<dbReference type="KEGG" id="ffu:CLAFUR5_06058"/>
<organism evidence="2 3">
    <name type="scientific">Passalora fulva</name>
    <name type="common">Tomato leaf mold</name>
    <name type="synonym">Cladosporium fulvum</name>
    <dbReference type="NCBI Taxonomy" id="5499"/>
    <lineage>
        <taxon>Eukaryota</taxon>
        <taxon>Fungi</taxon>
        <taxon>Dikarya</taxon>
        <taxon>Ascomycota</taxon>
        <taxon>Pezizomycotina</taxon>
        <taxon>Dothideomycetes</taxon>
        <taxon>Dothideomycetidae</taxon>
        <taxon>Mycosphaerellales</taxon>
        <taxon>Mycosphaerellaceae</taxon>
        <taxon>Fulvia</taxon>
    </lineage>
</organism>
<feature type="compositionally biased region" description="Basic and acidic residues" evidence="1">
    <location>
        <begin position="386"/>
        <end position="398"/>
    </location>
</feature>
<evidence type="ECO:0000313" key="2">
    <source>
        <dbReference type="EMBL" id="UJO17549.1"/>
    </source>
</evidence>
<dbReference type="OrthoDB" id="5382953at2759"/>
<dbReference type="GeneID" id="71985936"/>
<feature type="compositionally biased region" description="Basic and acidic residues" evidence="1">
    <location>
        <begin position="414"/>
        <end position="423"/>
    </location>
</feature>